<evidence type="ECO:0000313" key="2">
    <source>
        <dbReference type="EMBL" id="BAP54961.1"/>
    </source>
</evidence>
<dbReference type="Pfam" id="PF09949">
    <property type="entry name" value="APP1_cat"/>
    <property type="match status" value="1"/>
</dbReference>
<dbReference type="InterPro" id="IPR019236">
    <property type="entry name" value="APP1_cat"/>
</dbReference>
<dbReference type="OrthoDB" id="9789875at2"/>
<dbReference type="KEGG" id="tig:THII_0664"/>
<dbReference type="Proteomes" id="UP000031623">
    <property type="component" value="Chromosome"/>
</dbReference>
<feature type="domain" description="Phosphatidate phosphatase APP1 catalytic" evidence="1">
    <location>
        <begin position="188"/>
        <end position="338"/>
    </location>
</feature>
<gene>
    <name evidence="2" type="ORF">THII_0664</name>
</gene>
<dbReference type="GO" id="GO:0008195">
    <property type="term" value="F:phosphatidate phosphatase activity"/>
    <property type="evidence" value="ECO:0007669"/>
    <property type="project" value="InterPro"/>
</dbReference>
<reference evidence="2" key="1">
    <citation type="journal article" date="2014" name="ISME J.">
        <title>Ecophysiology of Thioploca ingrica as revealed by the complete genome sequence supplemented with proteomic evidence.</title>
        <authorList>
            <person name="Kojima H."/>
            <person name="Ogura Y."/>
            <person name="Yamamoto N."/>
            <person name="Togashi T."/>
            <person name="Mori H."/>
            <person name="Watanabe T."/>
            <person name="Nemoto F."/>
            <person name="Kurokawa K."/>
            <person name="Hayashi T."/>
            <person name="Fukui M."/>
        </authorList>
    </citation>
    <scope>NUCLEOTIDE SEQUENCE [LARGE SCALE GENOMIC DNA]</scope>
</reference>
<sequence>MMTIQRIFSKPLLNKIVILTGLVNGFLLWSLSVHAVDSPIKSDEVIIFLPEVGYPLADGKQWNLHVHGWIYEPDWSSDFSIAFRTLFGLEEYRLEEEKYESIAQERRKLFFVDNEGGKRIPIRIGAKIFVLDQSGSNGHFYGNLLVTAPEVEQWQDKATHTIPFTAITRENDNRQFSGKIYLLDAKGVSVISDIDDTIKVSEVHDKKALLANTFSRPFVPVPQMAQFYQQLATQEPGTTFHYVSASPWQLYPALTEFLETYHFPLGSFHLRLFRWKDSSFFSLFQSPQPHKIETIEHLLQWCPQRRFMLVGDSGEQDAEIYAMIARKYPERIVHIFIHEVPRQNGNKLDYREVFKGIPTTQWTVFTDATSLLAK</sequence>
<dbReference type="InterPro" id="IPR052935">
    <property type="entry name" value="Mg2+_PAP"/>
</dbReference>
<dbReference type="HOGENOM" id="CLU_030283_0_0_6"/>
<protein>
    <recommendedName>
        <fullName evidence="1">Phosphatidate phosphatase APP1 catalytic domain-containing protein</fullName>
    </recommendedName>
</protein>
<organism evidence="2 3">
    <name type="scientific">Thioploca ingrica</name>
    <dbReference type="NCBI Taxonomy" id="40754"/>
    <lineage>
        <taxon>Bacteria</taxon>
        <taxon>Pseudomonadati</taxon>
        <taxon>Pseudomonadota</taxon>
        <taxon>Gammaproteobacteria</taxon>
        <taxon>Thiotrichales</taxon>
        <taxon>Thiotrichaceae</taxon>
        <taxon>Thioploca</taxon>
    </lineage>
</organism>
<keyword evidence="3" id="KW-1185">Reference proteome</keyword>
<accession>A0A090BUE4</accession>
<dbReference type="PANTHER" id="PTHR28208:SF1">
    <property type="entry name" value="FILAMENT ORGANIZATION PROTEIN APP1-LIKE, PUTATIVE (AFU_ORTHOLOGUE AFUA_1G06650)-RELATED"/>
    <property type="match status" value="1"/>
</dbReference>
<dbReference type="AlphaFoldDB" id="A0A090BUE4"/>
<evidence type="ECO:0000259" key="1">
    <source>
        <dbReference type="Pfam" id="PF09949"/>
    </source>
</evidence>
<evidence type="ECO:0000313" key="3">
    <source>
        <dbReference type="Proteomes" id="UP000031623"/>
    </source>
</evidence>
<dbReference type="PANTHER" id="PTHR28208">
    <property type="entry name" value="PHOSPHATIDATE PHOSPHATASE APP1"/>
    <property type="match status" value="1"/>
</dbReference>
<proteinExistence type="predicted"/>
<dbReference type="EMBL" id="AP014633">
    <property type="protein sequence ID" value="BAP54961.1"/>
    <property type="molecule type" value="Genomic_DNA"/>
</dbReference>
<name>A0A090BUE4_9GAMM</name>